<dbReference type="EMBL" id="JAJAQC010000009">
    <property type="protein sequence ID" value="MDA0564155.1"/>
    <property type="molecule type" value="Genomic_DNA"/>
</dbReference>
<comment type="caution">
    <text evidence="1">The sequence shown here is derived from an EMBL/GenBank/DDBJ whole genome shotgun (WGS) entry which is preliminary data.</text>
</comment>
<dbReference type="RefSeq" id="WP_270071443.1">
    <property type="nucleotide sequence ID" value="NZ_JAJAQC010000009.1"/>
</dbReference>
<dbReference type="Proteomes" id="UP001140076">
    <property type="component" value="Unassembled WGS sequence"/>
</dbReference>
<keyword evidence="2" id="KW-1185">Reference proteome</keyword>
<sequence>MPPPAFDLVSQPWIPVRWHAESAADQRPRAVGLAELFSRAHEIAGIDLPLPPAESGLMRLLYAMTAQITGLIDIADHDDFHDAREELLETGALPADAVAAYFAATHRCFDLFDARRPFLQDPRLVEECRDSKGAPVTSGVNKLVWGRVAGNTQMWLSHDSDARPRPVPAAEAAWHLIAWLYYGPSGMSTPRVVGDTSARNTTAGPLRSTISYHPMGDTLLETLLLGVPVCDDGPGGPAPWERTDLPDPLGLPEAPTGLMRLLCGRFRHALLLTPSADGSEVIDARITWAWRQPHAPAEDPYLIYQHSKKGDRYARRADADRAIWRDVDAMLREKPGHNGERRPVVIDNLAELAESTAFGERLDRIRVRALGFDQEGQARDRQYVAAATPRVLCFLKERQHDRFTRIGALVSNAEEVGANLRKALTRAWRDIVKSSDAPVPWLATGLARYWSQAERRFWEAARAEQPPAHPRNLFIRTALAAYAQATDAYTRDPRHVEAIERARTLVLLGWRREDDRPDQ</sequence>
<dbReference type="AlphaFoldDB" id="A0A9X3NP97"/>
<evidence type="ECO:0000313" key="1">
    <source>
        <dbReference type="EMBL" id="MDA0564155.1"/>
    </source>
</evidence>
<dbReference type="Pfam" id="PF09481">
    <property type="entry name" value="CRISPR_Cse1"/>
    <property type="match status" value="1"/>
</dbReference>
<proteinExistence type="predicted"/>
<evidence type="ECO:0000313" key="2">
    <source>
        <dbReference type="Proteomes" id="UP001140076"/>
    </source>
</evidence>
<dbReference type="NCBIfam" id="TIGR02547">
    <property type="entry name" value="casA_cse1"/>
    <property type="match status" value="1"/>
</dbReference>
<gene>
    <name evidence="1" type="primary">casA</name>
    <name evidence="1" type="ORF">LG943_07420</name>
</gene>
<protein>
    <submittedName>
        <fullName evidence="1">Type I-E CRISPR-associated protein Cse1/CasA</fullName>
    </submittedName>
</protein>
<dbReference type="InterPro" id="IPR013381">
    <property type="entry name" value="CRISPR-assoc_prot_Cse1"/>
</dbReference>
<accession>A0A9X3NP97</accession>
<reference evidence="1" key="1">
    <citation type="submission" date="2021-10" db="EMBL/GenBank/DDBJ databases">
        <title>Streptomonospora sp. nov., isolated from mangrove soil.</title>
        <authorList>
            <person name="Chen X."/>
            <person name="Ge X."/>
            <person name="Liu W."/>
        </authorList>
    </citation>
    <scope>NUCLEOTIDE SEQUENCE</scope>
    <source>
        <strain evidence="1">S1-112</strain>
    </source>
</reference>
<organism evidence="1 2">
    <name type="scientific">Streptomonospora mangrovi</name>
    <dbReference type="NCBI Taxonomy" id="2883123"/>
    <lineage>
        <taxon>Bacteria</taxon>
        <taxon>Bacillati</taxon>
        <taxon>Actinomycetota</taxon>
        <taxon>Actinomycetes</taxon>
        <taxon>Streptosporangiales</taxon>
        <taxon>Nocardiopsidaceae</taxon>
        <taxon>Streptomonospora</taxon>
    </lineage>
</organism>
<name>A0A9X3NP97_9ACTN</name>